<evidence type="ECO:0000313" key="2">
    <source>
        <dbReference type="EMBL" id="CAK5279636.1"/>
    </source>
</evidence>
<protein>
    <submittedName>
        <fullName evidence="2">Uncharacterized protein</fullName>
    </submittedName>
</protein>
<comment type="caution">
    <text evidence="2">The sequence shown here is derived from an EMBL/GenBank/DDBJ whole genome shotgun (WGS) entry which is preliminary data.</text>
</comment>
<name>A0AAD2HPA5_9AGAR</name>
<organism evidence="2 3">
    <name type="scientific">Mycena citricolor</name>
    <dbReference type="NCBI Taxonomy" id="2018698"/>
    <lineage>
        <taxon>Eukaryota</taxon>
        <taxon>Fungi</taxon>
        <taxon>Dikarya</taxon>
        <taxon>Basidiomycota</taxon>
        <taxon>Agaricomycotina</taxon>
        <taxon>Agaricomycetes</taxon>
        <taxon>Agaricomycetidae</taxon>
        <taxon>Agaricales</taxon>
        <taxon>Marasmiineae</taxon>
        <taxon>Mycenaceae</taxon>
        <taxon>Mycena</taxon>
    </lineage>
</organism>
<dbReference type="EMBL" id="CAVNYO010000438">
    <property type="protein sequence ID" value="CAK5279636.1"/>
    <property type="molecule type" value="Genomic_DNA"/>
</dbReference>
<sequence length="85" mass="8815">GILSLTINNATAQSQFSLSLTECAEFISPLKSDDSCQPAPAAAELGRDPDVPRAARHGAAGADRGTAVRRVTLPDNCVPGLLLRT</sequence>
<keyword evidence="3" id="KW-1185">Reference proteome</keyword>
<feature type="region of interest" description="Disordered" evidence="1">
    <location>
        <begin position="33"/>
        <end position="66"/>
    </location>
</feature>
<evidence type="ECO:0000256" key="1">
    <source>
        <dbReference type="SAM" id="MobiDB-lite"/>
    </source>
</evidence>
<proteinExistence type="predicted"/>
<reference evidence="2" key="1">
    <citation type="submission" date="2023-11" db="EMBL/GenBank/DDBJ databases">
        <authorList>
            <person name="De Vega J J."/>
            <person name="De Vega J J."/>
        </authorList>
    </citation>
    <scope>NUCLEOTIDE SEQUENCE</scope>
</reference>
<feature type="non-terminal residue" evidence="2">
    <location>
        <position position="1"/>
    </location>
</feature>
<gene>
    <name evidence="2" type="ORF">MYCIT1_LOCUS29781</name>
</gene>
<evidence type="ECO:0000313" key="3">
    <source>
        <dbReference type="Proteomes" id="UP001295794"/>
    </source>
</evidence>
<dbReference type="AlphaFoldDB" id="A0AAD2HPA5"/>
<accession>A0AAD2HPA5</accession>
<dbReference type="Proteomes" id="UP001295794">
    <property type="component" value="Unassembled WGS sequence"/>
</dbReference>